<feature type="transmembrane region" description="Helical" evidence="8">
    <location>
        <begin position="125"/>
        <end position="150"/>
    </location>
</feature>
<feature type="transmembrane region" description="Helical" evidence="8">
    <location>
        <begin position="394"/>
        <end position="416"/>
    </location>
</feature>
<feature type="transmembrane region" description="Helical" evidence="8">
    <location>
        <begin position="448"/>
        <end position="468"/>
    </location>
</feature>
<dbReference type="PANTHER" id="PTHR46154">
    <property type="match status" value="1"/>
</dbReference>
<dbReference type="PANTHER" id="PTHR46154:SF4">
    <property type="entry name" value="UREA ACTIVE TRANSPORTER"/>
    <property type="match status" value="1"/>
</dbReference>
<name>A0A433HJ49_9BACI</name>
<keyword evidence="6 8" id="KW-0472">Membrane</keyword>
<evidence type="ECO:0000313" key="9">
    <source>
        <dbReference type="EMBL" id="RUQ28183.1"/>
    </source>
</evidence>
<feature type="transmembrane region" description="Helical" evidence="8">
    <location>
        <begin position="81"/>
        <end position="98"/>
    </location>
</feature>
<dbReference type="Pfam" id="PF00474">
    <property type="entry name" value="SSF"/>
    <property type="match status" value="1"/>
</dbReference>
<evidence type="ECO:0000256" key="4">
    <source>
        <dbReference type="ARBA" id="ARBA00022692"/>
    </source>
</evidence>
<dbReference type="InterPro" id="IPR031155">
    <property type="entry name" value="DUR"/>
</dbReference>
<evidence type="ECO:0000256" key="2">
    <source>
        <dbReference type="ARBA" id="ARBA00006434"/>
    </source>
</evidence>
<feature type="transmembrane region" description="Helical" evidence="8">
    <location>
        <begin position="48"/>
        <end position="69"/>
    </location>
</feature>
<organism evidence="9 10">
    <name type="scientific">Peribacillus cavernae</name>
    <dbReference type="NCBI Taxonomy" id="1674310"/>
    <lineage>
        <taxon>Bacteria</taxon>
        <taxon>Bacillati</taxon>
        <taxon>Bacillota</taxon>
        <taxon>Bacilli</taxon>
        <taxon>Bacillales</taxon>
        <taxon>Bacillaceae</taxon>
        <taxon>Peribacillus</taxon>
    </lineage>
</organism>
<feature type="transmembrane region" description="Helical" evidence="8">
    <location>
        <begin position="369"/>
        <end position="388"/>
    </location>
</feature>
<keyword evidence="3" id="KW-0813">Transport</keyword>
<feature type="transmembrane region" description="Helical" evidence="8">
    <location>
        <begin position="279"/>
        <end position="300"/>
    </location>
</feature>
<keyword evidence="5 8" id="KW-1133">Transmembrane helix</keyword>
<feature type="transmembrane region" description="Helical" evidence="8">
    <location>
        <begin position="6"/>
        <end position="28"/>
    </location>
</feature>
<protein>
    <recommendedName>
        <fullName evidence="11">Sodium:solute symporter family protein</fullName>
    </recommendedName>
</protein>
<comment type="similarity">
    <text evidence="2 7">Belongs to the sodium:solute symporter (SSF) (TC 2.A.21) family.</text>
</comment>
<keyword evidence="10" id="KW-1185">Reference proteome</keyword>
<feature type="transmembrane region" description="Helical" evidence="8">
    <location>
        <begin position="237"/>
        <end position="259"/>
    </location>
</feature>
<evidence type="ECO:0000256" key="7">
    <source>
        <dbReference type="RuleBase" id="RU362091"/>
    </source>
</evidence>
<feature type="transmembrane region" description="Helical" evidence="8">
    <location>
        <begin position="156"/>
        <end position="179"/>
    </location>
</feature>
<dbReference type="EMBL" id="RYZZ01000017">
    <property type="protein sequence ID" value="RUQ28183.1"/>
    <property type="molecule type" value="Genomic_DNA"/>
</dbReference>
<dbReference type="Proteomes" id="UP000267430">
    <property type="component" value="Unassembled WGS sequence"/>
</dbReference>
<comment type="caution">
    <text evidence="9">The sequence shown here is derived from an EMBL/GenBank/DDBJ whole genome shotgun (WGS) entry which is preliminary data.</text>
</comment>
<dbReference type="GO" id="GO:0015204">
    <property type="term" value="F:urea transmembrane transporter activity"/>
    <property type="evidence" value="ECO:0007669"/>
    <property type="project" value="InterPro"/>
</dbReference>
<sequence length="486" mass="53078">MELLPSSWAWIIIIVSGILMFGSSWWIYKKSKVNDAETFMVASRGVKWGLIAASVAATELWAGSLLAAAEGAYTWGVAGLYIYWLPTPISFTIFAFIATRVRKLTPDGVTIGSFAKQRFGKSGHIIFTLIAIWIMALFTMLQIIGGAAFFSGMFDIGYTTTAIVLAAIFLGFYLIAGLWSTLITSYIQYFIVVLILLVMVPAVYIKLGGAGNIYDMMVANLGNAEPEKLNLFRLDAITNYLLVQFFSFGAIATLSNYAWQRAFAVEESGVKKGLIWGGWSWAPLAMVSTLVGVVGLALGLKLDYPSDVFPRVISEVLSTPFSVFLAVAVLFAIYSTGSAYLGAISSLVTSDIYEQYINKKASPQQSLTFIRLSSVVIAILIVIATILLQKVSLLTAMLTVGAFVGAPFFPIVLGLWWKKTSSFAVVTAISVSVVLVSIFLLTNIIPQWLAYLICILTSLVLTILLSIIKPDNFDFNQLKEDLNQNT</sequence>
<evidence type="ECO:0000256" key="6">
    <source>
        <dbReference type="ARBA" id="ARBA00023136"/>
    </source>
</evidence>
<dbReference type="RefSeq" id="WP_126865290.1">
    <property type="nucleotide sequence ID" value="NZ_JAUSTX010000002.1"/>
</dbReference>
<gene>
    <name evidence="9" type="ORF">ELQ35_13165</name>
</gene>
<dbReference type="AlphaFoldDB" id="A0A433HJ49"/>
<dbReference type="GO" id="GO:0005886">
    <property type="term" value="C:plasma membrane"/>
    <property type="evidence" value="ECO:0007669"/>
    <property type="project" value="TreeGrafter"/>
</dbReference>
<feature type="transmembrane region" description="Helical" evidence="8">
    <location>
        <begin position="423"/>
        <end position="442"/>
    </location>
</feature>
<dbReference type="InterPro" id="IPR001734">
    <property type="entry name" value="Na/solute_symporter"/>
</dbReference>
<evidence type="ECO:0000256" key="3">
    <source>
        <dbReference type="ARBA" id="ARBA00022448"/>
    </source>
</evidence>
<keyword evidence="4 8" id="KW-0812">Transmembrane</keyword>
<evidence type="ECO:0000256" key="1">
    <source>
        <dbReference type="ARBA" id="ARBA00004141"/>
    </source>
</evidence>
<evidence type="ECO:0000313" key="10">
    <source>
        <dbReference type="Proteomes" id="UP000267430"/>
    </source>
</evidence>
<evidence type="ECO:0000256" key="8">
    <source>
        <dbReference type="SAM" id="Phobius"/>
    </source>
</evidence>
<dbReference type="OrthoDB" id="9789704at2"/>
<proteinExistence type="inferred from homology"/>
<accession>A0A433HJ49</accession>
<feature type="transmembrane region" description="Helical" evidence="8">
    <location>
        <begin position="186"/>
        <end position="207"/>
    </location>
</feature>
<dbReference type="Gene3D" id="1.20.1730.10">
    <property type="entry name" value="Sodium/glucose cotransporter"/>
    <property type="match status" value="1"/>
</dbReference>
<evidence type="ECO:0008006" key="11">
    <source>
        <dbReference type="Google" id="ProtNLM"/>
    </source>
</evidence>
<evidence type="ECO:0000256" key="5">
    <source>
        <dbReference type="ARBA" id="ARBA00022989"/>
    </source>
</evidence>
<reference evidence="9 10" key="1">
    <citation type="submission" date="2018-12" db="EMBL/GenBank/DDBJ databases">
        <title>Bacillus chawlae sp. nov., Bacillus glennii sp. nov., and Bacillus saganii sp. nov. Isolated from the Vehicle Assembly Building at Kennedy Space Center where the Viking Spacecraft were Assembled.</title>
        <authorList>
            <person name="Seuylemezian A."/>
            <person name="Vaishampayan P."/>
        </authorList>
    </citation>
    <scope>NUCLEOTIDE SEQUENCE [LARGE SCALE GENOMIC DNA]</scope>
    <source>
        <strain evidence="9 10">L5</strain>
    </source>
</reference>
<comment type="subcellular location">
    <subcellularLocation>
        <location evidence="1">Membrane</location>
        <topology evidence="1">Multi-pass membrane protein</topology>
    </subcellularLocation>
</comment>
<dbReference type="InterPro" id="IPR038377">
    <property type="entry name" value="Na/Glc_symporter_sf"/>
</dbReference>
<dbReference type="PROSITE" id="PS50283">
    <property type="entry name" value="NA_SOLUT_SYMP_3"/>
    <property type="match status" value="1"/>
</dbReference>
<feature type="transmembrane region" description="Helical" evidence="8">
    <location>
        <begin position="320"/>
        <end position="348"/>
    </location>
</feature>